<accession>A0A316VIZ8</accession>
<dbReference type="OrthoDB" id="613763at2759"/>
<protein>
    <recommendedName>
        <fullName evidence="3">F-box domain-containing protein</fullName>
    </recommendedName>
</protein>
<dbReference type="GeneID" id="37019351"/>
<name>A0A316VIZ8_9BASI</name>
<dbReference type="InParanoid" id="A0A316VIZ8"/>
<dbReference type="RefSeq" id="XP_025357949.1">
    <property type="nucleotide sequence ID" value="XM_025497570.1"/>
</dbReference>
<evidence type="ECO:0008006" key="3">
    <source>
        <dbReference type="Google" id="ProtNLM"/>
    </source>
</evidence>
<keyword evidence="2" id="KW-1185">Reference proteome</keyword>
<evidence type="ECO:0000313" key="1">
    <source>
        <dbReference type="EMBL" id="PWN37647.1"/>
    </source>
</evidence>
<proteinExistence type="predicted"/>
<dbReference type="EMBL" id="KZ819602">
    <property type="protein sequence ID" value="PWN37647.1"/>
    <property type="molecule type" value="Genomic_DNA"/>
</dbReference>
<reference evidence="1 2" key="1">
    <citation type="journal article" date="2018" name="Mol. Biol. Evol.">
        <title>Broad Genomic Sampling Reveals a Smut Pathogenic Ancestry of the Fungal Clade Ustilaginomycotina.</title>
        <authorList>
            <person name="Kijpornyongpan T."/>
            <person name="Mondo S.J."/>
            <person name="Barry K."/>
            <person name="Sandor L."/>
            <person name="Lee J."/>
            <person name="Lipzen A."/>
            <person name="Pangilinan J."/>
            <person name="LaButti K."/>
            <person name="Hainaut M."/>
            <person name="Henrissat B."/>
            <person name="Grigoriev I.V."/>
            <person name="Spatafora J.W."/>
            <person name="Aime M.C."/>
        </authorList>
    </citation>
    <scope>NUCLEOTIDE SEQUENCE [LARGE SCALE GENOMIC DNA]</scope>
    <source>
        <strain evidence="1 2">MCA 3882</strain>
    </source>
</reference>
<dbReference type="Proteomes" id="UP000245771">
    <property type="component" value="Unassembled WGS sequence"/>
</dbReference>
<dbReference type="AlphaFoldDB" id="A0A316VIZ8"/>
<gene>
    <name evidence="1" type="ORF">FA14DRAFT_153012</name>
</gene>
<evidence type="ECO:0000313" key="2">
    <source>
        <dbReference type="Proteomes" id="UP000245771"/>
    </source>
</evidence>
<organism evidence="1 2">
    <name type="scientific">Meira miltonrushii</name>
    <dbReference type="NCBI Taxonomy" id="1280837"/>
    <lineage>
        <taxon>Eukaryota</taxon>
        <taxon>Fungi</taxon>
        <taxon>Dikarya</taxon>
        <taxon>Basidiomycota</taxon>
        <taxon>Ustilaginomycotina</taxon>
        <taxon>Exobasidiomycetes</taxon>
        <taxon>Exobasidiales</taxon>
        <taxon>Brachybasidiaceae</taxon>
        <taxon>Meira</taxon>
    </lineage>
</organism>
<sequence length="267" mass="30915">MDERLYGSLEKLLKLPTEIMQEIVDFTVDQGMGGEMINSSRYFHSLAVPRFYRCIELRTAKSVAMLNNTLERRPELGSYIRELSFGAHRLPWDEVRRLAELLGENNRKNIKVLKIKIPASDLPLALPILKLFSPKCFEWSTSPCWQMRPANLFVEMFAGWNRLEELTLENFRFDETLNVCVDQLPNLQHLALKGRGSEHLPVEVLSTLMNVNSRESTIVSFDLEIVDAKRRLPIEIADCSMEKRSTLEQELSRLYVDPEALRCISWI</sequence>